<dbReference type="AlphaFoldDB" id="A0A7X5YDA3"/>
<organism evidence="1 2">
    <name type="scientific">Butyricimonas paravirosa</name>
    <dbReference type="NCBI Taxonomy" id="1472417"/>
    <lineage>
        <taxon>Bacteria</taxon>
        <taxon>Pseudomonadati</taxon>
        <taxon>Bacteroidota</taxon>
        <taxon>Bacteroidia</taxon>
        <taxon>Bacteroidales</taxon>
        <taxon>Odoribacteraceae</taxon>
        <taxon>Butyricimonas</taxon>
    </lineage>
</organism>
<protein>
    <submittedName>
        <fullName evidence="1">Uncharacterized protein</fullName>
    </submittedName>
</protein>
<gene>
    <name evidence="1" type="ORF">GGR15_002595</name>
</gene>
<sequence length="42" mass="4931">MTMNKIYLTTLQEVGFSSLYVFFKINYLNIRKLITTSALQLI</sequence>
<comment type="caution">
    <text evidence="1">The sequence shown here is derived from an EMBL/GenBank/DDBJ whole genome shotgun (WGS) entry which is preliminary data.</text>
</comment>
<dbReference type="Proteomes" id="UP000576368">
    <property type="component" value="Unassembled WGS sequence"/>
</dbReference>
<reference evidence="1 2" key="1">
    <citation type="submission" date="2020-03" db="EMBL/GenBank/DDBJ databases">
        <title>Genomic Encyclopedia of Type Strains, Phase IV (KMG-IV): sequencing the most valuable type-strain genomes for metagenomic binning, comparative biology and taxonomic classification.</title>
        <authorList>
            <person name="Goeker M."/>
        </authorList>
    </citation>
    <scope>NUCLEOTIDE SEQUENCE [LARGE SCALE GENOMIC DNA]</scope>
    <source>
        <strain evidence="1 2">DSM 105722</strain>
    </source>
</reference>
<accession>A0A7X5YDA3</accession>
<evidence type="ECO:0000313" key="1">
    <source>
        <dbReference type="EMBL" id="NJC18965.1"/>
    </source>
</evidence>
<proteinExistence type="predicted"/>
<name>A0A7X5YDA3_9BACT</name>
<dbReference type="EMBL" id="JAATLI010000009">
    <property type="protein sequence ID" value="NJC18965.1"/>
    <property type="molecule type" value="Genomic_DNA"/>
</dbReference>
<evidence type="ECO:0000313" key="2">
    <source>
        <dbReference type="Proteomes" id="UP000576368"/>
    </source>
</evidence>